<evidence type="ECO:0000256" key="1">
    <source>
        <dbReference type="SAM" id="Coils"/>
    </source>
</evidence>
<protein>
    <recommendedName>
        <fullName evidence="4">Chromo domain-containing protein</fullName>
    </recommendedName>
</protein>
<organism evidence="2 3">
    <name type="scientific">Hevea brasiliensis</name>
    <name type="common">Para rubber tree</name>
    <name type="synonym">Siphonia brasiliensis</name>
    <dbReference type="NCBI Taxonomy" id="3981"/>
    <lineage>
        <taxon>Eukaryota</taxon>
        <taxon>Viridiplantae</taxon>
        <taxon>Streptophyta</taxon>
        <taxon>Embryophyta</taxon>
        <taxon>Tracheophyta</taxon>
        <taxon>Spermatophyta</taxon>
        <taxon>Magnoliopsida</taxon>
        <taxon>eudicotyledons</taxon>
        <taxon>Gunneridae</taxon>
        <taxon>Pentapetalae</taxon>
        <taxon>rosids</taxon>
        <taxon>fabids</taxon>
        <taxon>Malpighiales</taxon>
        <taxon>Euphorbiaceae</taxon>
        <taxon>Crotonoideae</taxon>
        <taxon>Micrandreae</taxon>
        <taxon>Hevea</taxon>
    </lineage>
</organism>
<keyword evidence="1" id="KW-0175">Coiled coil</keyword>
<dbReference type="SUPFAM" id="SSF54160">
    <property type="entry name" value="Chromo domain-like"/>
    <property type="match status" value="1"/>
</dbReference>
<accession>A0A6A6MWJ7</accession>
<dbReference type="EMBL" id="JAAGAX010000003">
    <property type="protein sequence ID" value="KAF2318272.1"/>
    <property type="molecule type" value="Genomic_DNA"/>
</dbReference>
<feature type="coiled-coil region" evidence="1">
    <location>
        <begin position="3"/>
        <end position="30"/>
    </location>
</feature>
<evidence type="ECO:0000313" key="3">
    <source>
        <dbReference type="Proteomes" id="UP000467840"/>
    </source>
</evidence>
<gene>
    <name evidence="2" type="ORF">GH714_004192</name>
</gene>
<evidence type="ECO:0008006" key="4">
    <source>
        <dbReference type="Google" id="ProtNLM"/>
    </source>
</evidence>
<sequence>MTNTHMETRMDMVERNLSLLEDNVSKLNVDNEQIHSKIATIEQIVITIAKSQLLPLDGESSLAPIVTTVLAPEGPSSLPRSQLKCVYDDHPIIATLPPQLIADEPSLVFLEFVLDRRSIMRNGQRISQVLVQWQGKDKATWMDSADIKGQFTDLNLEDKTVLLLGGKDRYTATDEISRGKTTHGLRVYSRRAKRIPEGARKTAQQNQLKLTKKWNWAWYNM</sequence>
<name>A0A6A6MWJ7_HEVBR</name>
<dbReference type="AlphaFoldDB" id="A0A6A6MWJ7"/>
<reference evidence="2 3" key="1">
    <citation type="journal article" date="2020" name="Mol. Plant">
        <title>The Chromosome-Based Rubber Tree Genome Provides New Insights into Spurge Genome Evolution and Rubber Biosynthesis.</title>
        <authorList>
            <person name="Liu J."/>
            <person name="Shi C."/>
            <person name="Shi C.C."/>
            <person name="Li W."/>
            <person name="Zhang Q.J."/>
            <person name="Zhang Y."/>
            <person name="Li K."/>
            <person name="Lu H.F."/>
            <person name="Shi C."/>
            <person name="Zhu S.T."/>
            <person name="Xiao Z.Y."/>
            <person name="Nan H."/>
            <person name="Yue Y."/>
            <person name="Zhu X.G."/>
            <person name="Wu Y."/>
            <person name="Hong X.N."/>
            <person name="Fan G.Y."/>
            <person name="Tong Y."/>
            <person name="Zhang D."/>
            <person name="Mao C.L."/>
            <person name="Liu Y.L."/>
            <person name="Hao S.J."/>
            <person name="Liu W.Q."/>
            <person name="Lv M.Q."/>
            <person name="Zhang H.B."/>
            <person name="Liu Y."/>
            <person name="Hu-Tang G.R."/>
            <person name="Wang J.P."/>
            <person name="Wang J.H."/>
            <person name="Sun Y.H."/>
            <person name="Ni S.B."/>
            <person name="Chen W.B."/>
            <person name="Zhang X.C."/>
            <person name="Jiao Y.N."/>
            <person name="Eichler E.E."/>
            <person name="Li G.H."/>
            <person name="Liu X."/>
            <person name="Gao L.Z."/>
        </authorList>
    </citation>
    <scope>NUCLEOTIDE SEQUENCE [LARGE SCALE GENOMIC DNA]</scope>
    <source>
        <strain evidence="3">cv. GT1</strain>
        <tissue evidence="2">Leaf</tissue>
    </source>
</reference>
<keyword evidence="3" id="KW-1185">Reference proteome</keyword>
<evidence type="ECO:0000313" key="2">
    <source>
        <dbReference type="EMBL" id="KAF2318272.1"/>
    </source>
</evidence>
<comment type="caution">
    <text evidence="2">The sequence shown here is derived from an EMBL/GenBank/DDBJ whole genome shotgun (WGS) entry which is preliminary data.</text>
</comment>
<dbReference type="InterPro" id="IPR016197">
    <property type="entry name" value="Chromo-like_dom_sf"/>
</dbReference>
<proteinExistence type="predicted"/>
<dbReference type="Proteomes" id="UP000467840">
    <property type="component" value="Chromosome 10"/>
</dbReference>